<evidence type="ECO:0000313" key="1">
    <source>
        <dbReference type="EMBL" id="AEF03327.1"/>
    </source>
</evidence>
<dbReference type="EMBL" id="CP002339">
    <property type="protein sequence ID" value="AEF03327.1"/>
    <property type="molecule type" value="Genomic_DNA"/>
</dbReference>
<evidence type="ECO:0000313" key="2">
    <source>
        <dbReference type="Proteomes" id="UP000000683"/>
    </source>
</evidence>
<name>F5Z8D4_ALTNA</name>
<proteinExistence type="predicted"/>
<keyword evidence="2" id="KW-1185">Reference proteome</keyword>
<gene>
    <name evidence="1" type="ordered locus">ambt_09005</name>
</gene>
<dbReference type="RefSeq" id="WP_013784264.1">
    <property type="nucleotide sequence ID" value="NC_015554.1"/>
</dbReference>
<reference evidence="1 2" key="1">
    <citation type="journal article" date="2011" name="J. Bacteriol.">
        <title>Complete genome sequence of the polycyclic aromatic hydrocarbon-degrading bacterium Alteromonas sp. strain SN2.</title>
        <authorList>
            <person name="Jin H.M."/>
            <person name="Jeong H."/>
            <person name="Moon E.J."/>
            <person name="Math R.K."/>
            <person name="Lee K."/>
            <person name="Kim H.J."/>
            <person name="Jeon C.O."/>
            <person name="Oh T.K."/>
            <person name="Kim J.F."/>
        </authorList>
    </citation>
    <scope>NUCLEOTIDE SEQUENCE [LARGE SCALE GENOMIC DNA]</scope>
    <source>
        <strain evidence="2">JCM 17741 / KACC 18427 / KCTC 11700BP / SN2</strain>
    </source>
</reference>
<dbReference type="KEGG" id="alt:ambt_09005"/>
<organism evidence="1 2">
    <name type="scientific">Alteromonas naphthalenivorans</name>
    <dbReference type="NCBI Taxonomy" id="715451"/>
    <lineage>
        <taxon>Bacteria</taxon>
        <taxon>Pseudomonadati</taxon>
        <taxon>Pseudomonadota</taxon>
        <taxon>Gammaproteobacteria</taxon>
        <taxon>Alteromonadales</taxon>
        <taxon>Alteromonadaceae</taxon>
        <taxon>Alteromonas/Salinimonas group</taxon>
        <taxon>Alteromonas</taxon>
    </lineage>
</organism>
<sequence length="449" mass="50912">MSQASGSHREIRKLIRAFVIATDSFNKELGDDAPQASAVYHFPPVFEHPDGSCIHIGDKAEQILTQAVEESLTFLQLTSTVTYGDFNALFRTYLSKYLSESSNSKIDMKVFLDELVEAVKRGSSDLKVLVPFIGSPLQETEQSIDIGSVRVFSKDILEREYTERVRLAERDGDELAINGEEASAHYENFNWFIEVPISGVYSARLTEEHALNIATLVMNLFHLCYGADNTRDLEVTFNLPVYNDTRMLAMRADGSVETRSTMTWGSLTGLQGGFLKGFEKFYGEQLSVYAEVVALQLEHQKIYPFNQRFVDSLYWYGDAIREESPTVAIVKFITSLERLFTFDENEEISKSLRERAIVFLYHTGFISDCNVDTFTRAIKDAYDARSKVVHGVLSPTVSLKKALLMNISLICKKTLLAYASYMSKHLNHSGKEDFLKEHLKDLVSRYKFA</sequence>
<protein>
    <submittedName>
        <fullName evidence="1">Uncharacterized protein</fullName>
    </submittedName>
</protein>
<accession>F5Z8D4</accession>
<dbReference type="eggNOG" id="ENOG5033KR2">
    <property type="taxonomic scope" value="Bacteria"/>
</dbReference>
<dbReference type="OrthoDB" id="8477025at2"/>
<dbReference type="Proteomes" id="UP000000683">
    <property type="component" value="Chromosome"/>
</dbReference>
<dbReference type="HOGENOM" id="CLU_048735_0_0_6"/>
<dbReference type="AlphaFoldDB" id="F5Z8D4"/>